<reference evidence="2" key="1">
    <citation type="submission" date="2018-11" db="EMBL/GenBank/DDBJ databases">
        <authorList>
            <person name="Alioto T."/>
            <person name="Alioto T."/>
        </authorList>
    </citation>
    <scope>NUCLEOTIDE SEQUENCE</scope>
</reference>
<organism evidence="2 3">
    <name type="scientific">Mytilus galloprovincialis</name>
    <name type="common">Mediterranean mussel</name>
    <dbReference type="NCBI Taxonomy" id="29158"/>
    <lineage>
        <taxon>Eukaryota</taxon>
        <taxon>Metazoa</taxon>
        <taxon>Spiralia</taxon>
        <taxon>Lophotrochozoa</taxon>
        <taxon>Mollusca</taxon>
        <taxon>Bivalvia</taxon>
        <taxon>Autobranchia</taxon>
        <taxon>Pteriomorphia</taxon>
        <taxon>Mytilida</taxon>
        <taxon>Mytiloidea</taxon>
        <taxon>Mytilidae</taxon>
        <taxon>Mytilinae</taxon>
        <taxon>Mytilus</taxon>
    </lineage>
</organism>
<evidence type="ECO:0000313" key="2">
    <source>
        <dbReference type="EMBL" id="VDH99260.1"/>
    </source>
</evidence>
<proteinExistence type="predicted"/>
<feature type="non-terminal residue" evidence="2">
    <location>
        <position position="1"/>
    </location>
</feature>
<dbReference type="OrthoDB" id="5406275at2759"/>
<comment type="caution">
    <text evidence="2">The sequence shown here is derived from an EMBL/GenBank/DDBJ whole genome shotgun (WGS) entry which is preliminary data.</text>
</comment>
<dbReference type="Proteomes" id="UP000596742">
    <property type="component" value="Unassembled WGS sequence"/>
</dbReference>
<accession>A0A8B6C4D0</accession>
<dbReference type="PANTHER" id="PTHR33488">
    <property type="entry name" value="ZGC:162509"/>
    <property type="match status" value="1"/>
</dbReference>
<sequence>EIVRNVQEIDREISSGNERKAMALSTINTVCHLEDFLSPAPASVAILGQLMAIATTTDFSLAKNEPKDGFKYVKYQDSFRACLVQISTSGCDAFTNAHTNMDKIRLYTMQFQGNVKDLVKIMLKGSPEDKTNIAPIFLHEIRKQANQCLELAKNTQSDFTNLTELLEEVSLAATSAKGLHEKQVSETVQQSKILKYHQTLAEHQQAEILREKDELIAKVSEAKAALEKSENEMPGPLKMMLLNVWDQGVKCVSTCINILAIGRLTNPVGVTAILVKGVADLASRHSGEGNQKEDDTKALTAALKYVSELYILNKYLQEKIAAQSSQESTEDASTKNRKEVQQIIETGEQTLGNGDIEWIHKRLETIVKELTSSEYVGNKNVQATLTLCNRIIAVCLRTKKLAGSDDMQWKCLLNEIDSILKETETLKTLSDQFFSPGSVSRLKNRVDTSNDKKGLTQQVTDSVMYKIENKKQELEYMRKKQEAVKEKAKEIEQTQSKILEDLLKTDLQKINFEEIIETLSKGMRALGEIDEQWRMLVLFFSVITNRIDICLHQQTNTFKEISQTTGHQINTGNKEIILEIAASINAVAYSVGLVAETYTDISAKHLVHTTAGLVKMIALHPERDEEELNLRRKELNEDCVIAQQRICELAAERREMALKHVHEQFEKIKLLESKMPAVAEERKKKISDDVAKSVAMMCIDDVDENDYI</sequence>
<dbReference type="AlphaFoldDB" id="A0A8B6C4D0"/>
<evidence type="ECO:0000313" key="3">
    <source>
        <dbReference type="Proteomes" id="UP000596742"/>
    </source>
</evidence>
<feature type="coiled-coil region" evidence="1">
    <location>
        <begin position="467"/>
        <end position="497"/>
    </location>
</feature>
<keyword evidence="1" id="KW-0175">Coiled coil</keyword>
<dbReference type="PANTHER" id="PTHR33488:SF2">
    <property type="entry name" value="EARLY ENDOSOME ANTIGEN 1-LIKE"/>
    <property type="match status" value="1"/>
</dbReference>
<protein>
    <submittedName>
        <fullName evidence="2">Uncharacterized protein</fullName>
    </submittedName>
</protein>
<keyword evidence="3" id="KW-1185">Reference proteome</keyword>
<evidence type="ECO:0000256" key="1">
    <source>
        <dbReference type="SAM" id="Coils"/>
    </source>
</evidence>
<name>A0A8B6C4D0_MYTGA</name>
<gene>
    <name evidence="2" type="ORF">MGAL_10B074157</name>
</gene>
<dbReference type="EMBL" id="UYJE01001115">
    <property type="protein sequence ID" value="VDH99260.1"/>
    <property type="molecule type" value="Genomic_DNA"/>
</dbReference>